<evidence type="ECO:0000256" key="1">
    <source>
        <dbReference type="SAM" id="Phobius"/>
    </source>
</evidence>
<dbReference type="PANTHER" id="PTHR36007:SF2">
    <property type="entry name" value="TRANSPORT PROTEIN-RELATED"/>
    <property type="match status" value="1"/>
</dbReference>
<proteinExistence type="predicted"/>
<dbReference type="InterPro" id="IPR009577">
    <property type="entry name" value="Sm_multidrug_ex"/>
</dbReference>
<dbReference type="AlphaFoldDB" id="A0A7K4C005"/>
<keyword evidence="1" id="KW-0812">Transmembrane</keyword>
<protein>
    <submittedName>
        <fullName evidence="2">Small multi-drug export protein</fullName>
    </submittedName>
</protein>
<gene>
    <name evidence="2" type="ORF">GX950_03435</name>
</gene>
<organism evidence="2 3">
    <name type="scientific">Candidatus Iainarchaeum sp</name>
    <dbReference type="NCBI Taxonomy" id="3101447"/>
    <lineage>
        <taxon>Archaea</taxon>
        <taxon>Candidatus Iainarchaeota</taxon>
        <taxon>Candidatus Iainarchaeia</taxon>
        <taxon>Candidatus Iainarchaeales</taxon>
        <taxon>Candidatus Iainarchaeaceae</taxon>
        <taxon>Candidatus Iainarchaeum</taxon>
    </lineage>
</organism>
<feature type="transmembrane region" description="Helical" evidence="1">
    <location>
        <begin position="132"/>
        <end position="156"/>
    </location>
</feature>
<dbReference type="Proteomes" id="UP000526302">
    <property type="component" value="Unassembled WGS sequence"/>
</dbReference>
<keyword evidence="1" id="KW-0472">Membrane</keyword>
<dbReference type="PANTHER" id="PTHR36007">
    <property type="entry name" value="TRANSPORT PROTEIN-RELATED"/>
    <property type="match status" value="1"/>
</dbReference>
<dbReference type="Pfam" id="PF06695">
    <property type="entry name" value="Sm_multidrug_ex"/>
    <property type="match status" value="1"/>
</dbReference>
<reference evidence="2 3" key="1">
    <citation type="journal article" date="2020" name="Biotechnol. Biofuels">
        <title>New insights from the biogas microbiome by comprehensive genome-resolved metagenomics of nearly 1600 species originating from multiple anaerobic digesters.</title>
        <authorList>
            <person name="Campanaro S."/>
            <person name="Treu L."/>
            <person name="Rodriguez-R L.M."/>
            <person name="Kovalovszki A."/>
            <person name="Ziels R.M."/>
            <person name="Maus I."/>
            <person name="Zhu X."/>
            <person name="Kougias P.G."/>
            <person name="Basile A."/>
            <person name="Luo G."/>
            <person name="Schluter A."/>
            <person name="Konstantinidis K.T."/>
            <person name="Angelidaki I."/>
        </authorList>
    </citation>
    <scope>NUCLEOTIDE SEQUENCE [LARGE SCALE GENOMIC DNA]</scope>
    <source>
        <strain evidence="2">AS22ysBPME_79</strain>
    </source>
</reference>
<dbReference type="EMBL" id="JAAZKV010000026">
    <property type="protein sequence ID" value="NMA44834.1"/>
    <property type="molecule type" value="Genomic_DNA"/>
</dbReference>
<feature type="transmembrane region" description="Helical" evidence="1">
    <location>
        <begin position="41"/>
        <end position="61"/>
    </location>
</feature>
<feature type="non-terminal residue" evidence="2">
    <location>
        <position position="1"/>
    </location>
</feature>
<sequence length="157" mass="17326">ILLTFAPVFELRWSIPIGLFSGNIEVPIIGVMQGFALPVEIVFITCVFANAMLGLIAYFFFEKIIQFFLTIKIVEKLYNHIIIRGQKQSKELIEKYGFWGLAIFIAIPLPGSGTWTGAAIGNFLGIGYKRFFLANLVGVTIAGAIVTAITLGLFTFI</sequence>
<comment type="caution">
    <text evidence="2">The sequence shown here is derived from an EMBL/GenBank/DDBJ whole genome shotgun (WGS) entry which is preliminary data.</text>
</comment>
<feature type="transmembrane region" description="Helical" evidence="1">
    <location>
        <begin position="96"/>
        <end position="120"/>
    </location>
</feature>
<evidence type="ECO:0000313" key="2">
    <source>
        <dbReference type="EMBL" id="NMA44834.1"/>
    </source>
</evidence>
<name>A0A7K4C005_9ARCH</name>
<evidence type="ECO:0000313" key="3">
    <source>
        <dbReference type="Proteomes" id="UP000526302"/>
    </source>
</evidence>
<keyword evidence="1" id="KW-1133">Transmembrane helix</keyword>
<accession>A0A7K4C005</accession>